<feature type="domain" description="Methyl-accepting transducer" evidence="11">
    <location>
        <begin position="436"/>
        <end position="707"/>
    </location>
</feature>
<dbReference type="GO" id="GO:0005886">
    <property type="term" value="C:plasma membrane"/>
    <property type="evidence" value="ECO:0007669"/>
    <property type="project" value="UniProtKB-SubCell"/>
</dbReference>
<evidence type="ECO:0000256" key="7">
    <source>
        <dbReference type="ARBA" id="ARBA00023224"/>
    </source>
</evidence>
<dbReference type="GO" id="GO:0007165">
    <property type="term" value="P:signal transduction"/>
    <property type="evidence" value="ECO:0007669"/>
    <property type="project" value="UniProtKB-KW"/>
</dbReference>
<protein>
    <submittedName>
        <fullName evidence="13">Methyl-accepting chemotaxis protein</fullName>
    </submittedName>
</protein>
<dbReference type="Pfam" id="PF00015">
    <property type="entry name" value="MCPsignal"/>
    <property type="match status" value="1"/>
</dbReference>
<dbReference type="SMART" id="SM00304">
    <property type="entry name" value="HAMP"/>
    <property type="match status" value="1"/>
</dbReference>
<gene>
    <name evidence="13" type="ORF">HYG86_10485</name>
</gene>
<reference evidence="13 14" key="1">
    <citation type="submission" date="2020-07" db="EMBL/GenBank/DDBJ databases">
        <title>Alkalicella. sp. LB2 genome.</title>
        <authorList>
            <person name="Postec A."/>
            <person name="Quemeneur M."/>
        </authorList>
    </citation>
    <scope>NUCLEOTIDE SEQUENCE [LARGE SCALE GENOMIC DNA]</scope>
    <source>
        <strain evidence="13 14">LB2</strain>
    </source>
</reference>
<dbReference type="PROSITE" id="PS50111">
    <property type="entry name" value="CHEMOTAXIS_TRANSDUC_2"/>
    <property type="match status" value="1"/>
</dbReference>
<dbReference type="InterPro" id="IPR033479">
    <property type="entry name" value="dCache_1"/>
</dbReference>
<dbReference type="PANTHER" id="PTHR32089">
    <property type="entry name" value="METHYL-ACCEPTING CHEMOTAXIS PROTEIN MCPB"/>
    <property type="match status" value="1"/>
</dbReference>
<keyword evidence="6 10" id="KW-0472">Membrane</keyword>
<keyword evidence="4 10" id="KW-0812">Transmembrane</keyword>
<evidence type="ECO:0000256" key="1">
    <source>
        <dbReference type="ARBA" id="ARBA00004651"/>
    </source>
</evidence>
<keyword evidence="7 9" id="KW-0807">Transducer</keyword>
<dbReference type="Gene3D" id="3.30.450.20">
    <property type="entry name" value="PAS domain"/>
    <property type="match status" value="1"/>
</dbReference>
<dbReference type="Gene3D" id="1.10.287.950">
    <property type="entry name" value="Methyl-accepting chemotaxis protein"/>
    <property type="match status" value="1"/>
</dbReference>
<evidence type="ECO:0000259" key="11">
    <source>
        <dbReference type="PROSITE" id="PS50111"/>
    </source>
</evidence>
<evidence type="ECO:0000256" key="4">
    <source>
        <dbReference type="ARBA" id="ARBA00022692"/>
    </source>
</evidence>
<dbReference type="InterPro" id="IPR003660">
    <property type="entry name" value="HAMP_dom"/>
</dbReference>
<dbReference type="SUPFAM" id="SSF58104">
    <property type="entry name" value="Methyl-accepting chemotaxis protein (MCP) signaling domain"/>
    <property type="match status" value="1"/>
</dbReference>
<comment type="subcellular location">
    <subcellularLocation>
        <location evidence="1">Cell membrane</location>
        <topology evidence="1">Multi-pass membrane protein</topology>
    </subcellularLocation>
</comment>
<keyword evidence="3" id="KW-0145">Chemotaxis</keyword>
<evidence type="ECO:0000256" key="8">
    <source>
        <dbReference type="ARBA" id="ARBA00029447"/>
    </source>
</evidence>
<dbReference type="InterPro" id="IPR004089">
    <property type="entry name" value="MCPsignal_dom"/>
</dbReference>
<dbReference type="Pfam" id="PF02743">
    <property type="entry name" value="dCache_1"/>
    <property type="match status" value="1"/>
</dbReference>
<dbReference type="AlphaFoldDB" id="A0A7G9W8Z6"/>
<sequence>MSKSKELLTKGIKMLKSIPAKIREIKIPAIKKSRSSQALASNVKSTNKKKNKFNFKKINLRGLSLKRINLKGLNGKILAISVGAVFVTVILLLAIILPTVQSHLAAQVENNQLALAERLVETVNDYIRDMDTITKNVAETPDLRREEFVSTRQYLFSYAGGDEKINRISVYDLEGTEHVRTTGFFGEPKAPGQGYQEAIQGKTHNSGFYVGENGTPAVNIFMPIYSNLNVNQVVGVIEVEYNLRSLWNYTNNYIVGRTGGAMVLDSKGLPIAHRDNAYVYTSVDMGQDMPWETVLGSPRGNMVYNHNNTENLAAFAHINAYDWVAVIYQSQDEVMEGAIAIRNNTIKVALGLLVLAIIITLVFVSRTFKPLRVLDNGARAIAEGDLSQSFNINTNDEIGKLASSFTAMVVSLQELVGNSLYSAELTEGTARELSIAANEAAMASQQIATTVEEVARGAEDQTLASQRVVDKINHVAELARDIAQRSSMATQINKEMVDTIEVNMKSMVELIDALKEIVSGNIHVSKNIETLEEEAQKIGKIITVVTDIAGQTNLLALNAAIEAARAGDAGRGFAVVAEEVRKLSEETSKAAGEIKKIIQAIQSRVTDTSDAVNIQSSKAQGQLELIDKANRALENISKTSETTLEVIMSINNQAQLQDNEVKQVVEDAKKVAYVAEQTSASSQEVAATTQQQTASLQEITSTMQSLTDMAAEMKEQVNKFKL</sequence>
<dbReference type="PANTHER" id="PTHR32089:SF114">
    <property type="entry name" value="METHYL-ACCEPTING CHEMOTAXIS PROTEIN MCPB"/>
    <property type="match status" value="1"/>
</dbReference>
<comment type="similarity">
    <text evidence="8">Belongs to the methyl-accepting chemotaxis (MCP) protein family.</text>
</comment>
<organism evidence="13 14">
    <name type="scientific">Alkalicella caledoniensis</name>
    <dbReference type="NCBI Taxonomy" id="2731377"/>
    <lineage>
        <taxon>Bacteria</taxon>
        <taxon>Bacillati</taxon>
        <taxon>Bacillota</taxon>
        <taxon>Clostridia</taxon>
        <taxon>Eubacteriales</taxon>
        <taxon>Proteinivoracaceae</taxon>
        <taxon>Alkalicella</taxon>
    </lineage>
</organism>
<evidence type="ECO:0000256" key="10">
    <source>
        <dbReference type="SAM" id="Phobius"/>
    </source>
</evidence>
<dbReference type="RefSeq" id="WP_213165524.1">
    <property type="nucleotide sequence ID" value="NZ_CP058559.1"/>
</dbReference>
<dbReference type="CDD" id="cd12912">
    <property type="entry name" value="PDC2_MCP_like"/>
    <property type="match status" value="1"/>
</dbReference>
<dbReference type="CDD" id="cd06225">
    <property type="entry name" value="HAMP"/>
    <property type="match status" value="1"/>
</dbReference>
<dbReference type="PROSITE" id="PS50885">
    <property type="entry name" value="HAMP"/>
    <property type="match status" value="1"/>
</dbReference>
<evidence type="ECO:0000259" key="12">
    <source>
        <dbReference type="PROSITE" id="PS50885"/>
    </source>
</evidence>
<dbReference type="SMART" id="SM00283">
    <property type="entry name" value="MA"/>
    <property type="match status" value="1"/>
</dbReference>
<keyword evidence="2" id="KW-1003">Cell membrane</keyword>
<feature type="domain" description="HAMP" evidence="12">
    <location>
        <begin position="365"/>
        <end position="417"/>
    </location>
</feature>
<dbReference type="InterPro" id="IPR029151">
    <property type="entry name" value="Sensor-like_sf"/>
</dbReference>
<feature type="transmembrane region" description="Helical" evidence="10">
    <location>
        <begin position="77"/>
        <end position="97"/>
    </location>
</feature>
<dbReference type="SUPFAM" id="SSF103190">
    <property type="entry name" value="Sensory domain-like"/>
    <property type="match status" value="1"/>
</dbReference>
<evidence type="ECO:0000313" key="13">
    <source>
        <dbReference type="EMBL" id="QNO15158.1"/>
    </source>
</evidence>
<evidence type="ECO:0000256" key="2">
    <source>
        <dbReference type="ARBA" id="ARBA00022475"/>
    </source>
</evidence>
<keyword evidence="14" id="KW-1185">Reference proteome</keyword>
<feature type="transmembrane region" description="Helical" evidence="10">
    <location>
        <begin position="345"/>
        <end position="364"/>
    </location>
</feature>
<name>A0A7G9W8Z6_ALKCA</name>
<dbReference type="Proteomes" id="UP000516160">
    <property type="component" value="Chromosome"/>
</dbReference>
<dbReference type="Gene3D" id="1.10.8.500">
    <property type="entry name" value="HAMP domain in histidine kinase"/>
    <property type="match status" value="1"/>
</dbReference>
<dbReference type="Pfam" id="PF00672">
    <property type="entry name" value="HAMP"/>
    <property type="match status" value="1"/>
</dbReference>
<dbReference type="KEGG" id="acae:HYG86_10485"/>
<evidence type="ECO:0000256" key="9">
    <source>
        <dbReference type="PROSITE-ProRule" id="PRU00284"/>
    </source>
</evidence>
<dbReference type="EMBL" id="CP058559">
    <property type="protein sequence ID" value="QNO15158.1"/>
    <property type="molecule type" value="Genomic_DNA"/>
</dbReference>
<evidence type="ECO:0000256" key="6">
    <source>
        <dbReference type="ARBA" id="ARBA00023136"/>
    </source>
</evidence>
<evidence type="ECO:0000313" key="14">
    <source>
        <dbReference type="Proteomes" id="UP000516160"/>
    </source>
</evidence>
<proteinExistence type="inferred from homology"/>
<accession>A0A7G9W8Z6</accession>
<dbReference type="GO" id="GO:0006935">
    <property type="term" value="P:chemotaxis"/>
    <property type="evidence" value="ECO:0007669"/>
    <property type="project" value="UniProtKB-KW"/>
</dbReference>
<evidence type="ECO:0000256" key="5">
    <source>
        <dbReference type="ARBA" id="ARBA00022989"/>
    </source>
</evidence>
<evidence type="ECO:0000256" key="3">
    <source>
        <dbReference type="ARBA" id="ARBA00022500"/>
    </source>
</evidence>
<keyword evidence="5 10" id="KW-1133">Transmembrane helix</keyword>